<sequence>MPNFVAPDSGESSRSRSRQRARTEVGEHRSVWDRLNFQKIGSWLKREDEPVSPTKETPQPVQNEENARPPSSGDHAAKSQGFMHRRSSRKVVPGLPRPLTFKRMNSEKRDKLLQVPVSPEQRRASSADRRASGGLTRQPSPPAVAVPSMSAPDVLSPHASEPEHPFHSIIGGEPDSNIPAGSRQVDYIPIGEPPPLSIADDSYMDGASQRSASDVDDWRMQEELEAKWILNLSMHFRDMSDREKFFITFAEEPNKWRRVTVSCDYRKLEPESLEADLKSLHYQRDKSARIYEAIRDSLPDIQFYETVTNLKLQTADGRLHVHVTEDVNEIIPYPSVSALEHLDCKRFRESAICFDSHISGFVYKVSVDNKMYIKKEIPGPDAVEEFLYEINALCSLADSKSVIKFEGVIVDEKDELVKGLIISYAEQGALVDLIYDYKNSEQLSWDRRERWAKQIVEGLSEIHEASFVQGDFTLSNIVIDNDNNAKIIDINRRGCPVGWEPPELARLIESGQRISIYIGVKSDLFQLGMVLWAVAAQEDEPERQERPLTLSSNRYSAVPDYYKELVEACLSSNPRDRPSAKDILRRFPNDTVKYRPAPMESSRNSIATHNRDKTYIDPATAVNLDDIATAPRHFPSRSSFSHVNMPSTEYIGSSGSYVLPGSAQARRRSPSAARSDSQNRHSHYSPYPAPRSVMSLDDSELENELASLPASRDTRWEQVYVDGDTKLVQRACTEIDVQDFAIQEPKDICITTPPGELENSLSTVAGVPASESQYLTQNDAEKDGGPGRSIGTKTSFSDRVHQLIDQPNRVSYIPDSSALTDLENEVAFDSSVPSSAVPSRVGTGLSEIFSRPTHQDSGFSEPVVDNLREEHERVRRSLEKTMADIKASRQDGQRINEALWDEKDGSTGNGVKGHELVVRAETLPSLQQTSPNPNHLVTDDEARKNSLDEKNSNITIRPPGITIPQFHHATPRAMDASTPFYTPPSSSHIVHEEPLATSYTSTSSTSRSISSFDLHPRF</sequence>
<dbReference type="CDD" id="cd00180">
    <property type="entry name" value="PKc"/>
    <property type="match status" value="1"/>
</dbReference>
<dbReference type="SUPFAM" id="SSF56112">
    <property type="entry name" value="Protein kinase-like (PK-like)"/>
    <property type="match status" value="1"/>
</dbReference>
<feature type="compositionally biased region" description="Basic and acidic residues" evidence="5">
    <location>
        <begin position="120"/>
        <end position="131"/>
    </location>
</feature>
<keyword evidence="3" id="KW-0418">Kinase</keyword>
<evidence type="ECO:0000256" key="4">
    <source>
        <dbReference type="ARBA" id="ARBA00022840"/>
    </source>
</evidence>
<feature type="compositionally biased region" description="Polar residues" evidence="5">
    <location>
        <begin position="54"/>
        <end position="64"/>
    </location>
</feature>
<reference evidence="7 8" key="1">
    <citation type="submission" date="2021-02" db="EMBL/GenBank/DDBJ databases">
        <title>Genome assembly of Pseudopithomyces chartarum.</title>
        <authorList>
            <person name="Jauregui R."/>
            <person name="Singh J."/>
            <person name="Voisey C."/>
        </authorList>
    </citation>
    <scope>NUCLEOTIDE SEQUENCE [LARGE SCALE GENOMIC DNA]</scope>
    <source>
        <strain evidence="7 8">AGR01</strain>
    </source>
</reference>
<evidence type="ECO:0000313" key="8">
    <source>
        <dbReference type="Proteomes" id="UP001280581"/>
    </source>
</evidence>
<dbReference type="PANTHER" id="PTHR44329:SF288">
    <property type="entry name" value="MITOGEN-ACTIVATED PROTEIN KINASE KINASE KINASE 20"/>
    <property type="match status" value="1"/>
</dbReference>
<comment type="caution">
    <text evidence="7">The sequence shown here is derived from an EMBL/GenBank/DDBJ whole genome shotgun (WGS) entry which is preliminary data.</text>
</comment>
<keyword evidence="4" id="KW-0067">ATP-binding</keyword>
<evidence type="ECO:0000256" key="1">
    <source>
        <dbReference type="ARBA" id="ARBA00022679"/>
    </source>
</evidence>
<evidence type="ECO:0000259" key="6">
    <source>
        <dbReference type="PROSITE" id="PS50011"/>
    </source>
</evidence>
<feature type="region of interest" description="Disordered" evidence="5">
    <location>
        <begin position="658"/>
        <end position="700"/>
    </location>
</feature>
<dbReference type="EMBL" id="WVTA01000006">
    <property type="protein sequence ID" value="KAK3209149.1"/>
    <property type="molecule type" value="Genomic_DNA"/>
</dbReference>
<feature type="region of interest" description="Disordered" evidence="5">
    <location>
        <begin position="593"/>
        <end position="612"/>
    </location>
</feature>
<evidence type="ECO:0000313" key="7">
    <source>
        <dbReference type="EMBL" id="KAK3209149.1"/>
    </source>
</evidence>
<keyword evidence="2" id="KW-0547">Nucleotide-binding</keyword>
<dbReference type="Gene3D" id="1.10.510.10">
    <property type="entry name" value="Transferase(Phosphotransferase) domain 1"/>
    <property type="match status" value="1"/>
</dbReference>
<keyword evidence="1" id="KW-0808">Transferase</keyword>
<evidence type="ECO:0000256" key="2">
    <source>
        <dbReference type="ARBA" id="ARBA00022741"/>
    </source>
</evidence>
<organism evidence="7 8">
    <name type="scientific">Pseudopithomyces chartarum</name>
    <dbReference type="NCBI Taxonomy" id="1892770"/>
    <lineage>
        <taxon>Eukaryota</taxon>
        <taxon>Fungi</taxon>
        <taxon>Dikarya</taxon>
        <taxon>Ascomycota</taxon>
        <taxon>Pezizomycotina</taxon>
        <taxon>Dothideomycetes</taxon>
        <taxon>Pleosporomycetidae</taxon>
        <taxon>Pleosporales</taxon>
        <taxon>Massarineae</taxon>
        <taxon>Didymosphaeriaceae</taxon>
        <taxon>Pseudopithomyces</taxon>
    </lineage>
</organism>
<evidence type="ECO:0000256" key="5">
    <source>
        <dbReference type="SAM" id="MobiDB-lite"/>
    </source>
</evidence>
<feature type="domain" description="Protein kinase" evidence="6">
    <location>
        <begin position="348"/>
        <end position="592"/>
    </location>
</feature>
<dbReference type="GO" id="GO:0004674">
    <property type="term" value="F:protein serine/threonine kinase activity"/>
    <property type="evidence" value="ECO:0007669"/>
    <property type="project" value="TreeGrafter"/>
</dbReference>
<feature type="region of interest" description="Disordered" evidence="5">
    <location>
        <begin position="1"/>
        <end position="29"/>
    </location>
</feature>
<dbReference type="InterPro" id="IPR000719">
    <property type="entry name" value="Prot_kinase_dom"/>
</dbReference>
<evidence type="ECO:0000256" key="3">
    <source>
        <dbReference type="ARBA" id="ARBA00022777"/>
    </source>
</evidence>
<dbReference type="InterPro" id="IPR011009">
    <property type="entry name" value="Kinase-like_dom_sf"/>
</dbReference>
<dbReference type="PANTHER" id="PTHR44329">
    <property type="entry name" value="SERINE/THREONINE-PROTEIN KINASE TNNI3K-RELATED"/>
    <property type="match status" value="1"/>
</dbReference>
<feature type="compositionally biased region" description="Low complexity" evidence="5">
    <location>
        <begin position="997"/>
        <end position="1011"/>
    </location>
</feature>
<dbReference type="GO" id="GO:0005524">
    <property type="term" value="F:ATP binding"/>
    <property type="evidence" value="ECO:0007669"/>
    <property type="project" value="UniProtKB-KW"/>
</dbReference>
<gene>
    <name evidence="7" type="ORF">GRF29_69g954076</name>
</gene>
<dbReference type="InterPro" id="IPR051681">
    <property type="entry name" value="Ser/Thr_Kinases-Pseudokinases"/>
</dbReference>
<feature type="compositionally biased region" description="Low complexity" evidence="5">
    <location>
        <begin position="145"/>
        <end position="154"/>
    </location>
</feature>
<proteinExistence type="predicted"/>
<keyword evidence="8" id="KW-1185">Reference proteome</keyword>
<dbReference type="Proteomes" id="UP001280581">
    <property type="component" value="Unassembled WGS sequence"/>
</dbReference>
<dbReference type="PROSITE" id="PS50011">
    <property type="entry name" value="PROTEIN_KINASE_DOM"/>
    <property type="match status" value="1"/>
</dbReference>
<dbReference type="AlphaFoldDB" id="A0AAN6RIC9"/>
<accession>A0AAN6RIC9</accession>
<name>A0AAN6RIC9_9PLEO</name>
<feature type="region of interest" description="Disordered" evidence="5">
    <location>
        <begin position="42"/>
        <end position="180"/>
    </location>
</feature>
<protein>
    <recommendedName>
        <fullName evidence="6">Protein kinase domain-containing protein</fullName>
    </recommendedName>
</protein>
<feature type="region of interest" description="Disordered" evidence="5">
    <location>
        <begin position="996"/>
        <end position="1018"/>
    </location>
</feature>
<dbReference type="Pfam" id="PF00069">
    <property type="entry name" value="Pkinase"/>
    <property type="match status" value="1"/>
</dbReference>